<proteinExistence type="predicted"/>
<dbReference type="Proteomes" id="UP000500953">
    <property type="component" value="Chromosome"/>
</dbReference>
<evidence type="ECO:0000313" key="3">
    <source>
        <dbReference type="Proteomes" id="UP000500953"/>
    </source>
</evidence>
<feature type="transmembrane region" description="Helical" evidence="1">
    <location>
        <begin position="25"/>
        <end position="45"/>
    </location>
</feature>
<sequence length="48" mass="4903">MKRVITIGGLALVVATVFEYGRSTGHSGIALGISAAAVVLLLHVAGRR</sequence>
<evidence type="ECO:0000313" key="2">
    <source>
        <dbReference type="EMBL" id="QIS17660.1"/>
    </source>
</evidence>
<evidence type="ECO:0000256" key="1">
    <source>
        <dbReference type="SAM" id="Phobius"/>
    </source>
</evidence>
<dbReference type="AlphaFoldDB" id="A0A6G9YWW6"/>
<name>A0A6G9YWW6_9NOCA</name>
<gene>
    <name evidence="2" type="ORF">F6W96_04410</name>
</gene>
<organism evidence="2 3">
    <name type="scientific">Nocardia terpenica</name>
    <dbReference type="NCBI Taxonomy" id="455432"/>
    <lineage>
        <taxon>Bacteria</taxon>
        <taxon>Bacillati</taxon>
        <taxon>Actinomycetota</taxon>
        <taxon>Actinomycetes</taxon>
        <taxon>Mycobacteriales</taxon>
        <taxon>Nocardiaceae</taxon>
        <taxon>Nocardia</taxon>
    </lineage>
</organism>
<reference evidence="2 3" key="1">
    <citation type="journal article" date="2019" name="ACS Chem. Biol.">
        <title>Identification and Mobilization of a Cryptic Antibiotic Biosynthesis Gene Locus from a Human-Pathogenic Nocardia Isolate.</title>
        <authorList>
            <person name="Herisse M."/>
            <person name="Ishida K."/>
            <person name="Porter J.L."/>
            <person name="Howden B."/>
            <person name="Hertweck C."/>
            <person name="Stinear T.P."/>
            <person name="Pidot S.J."/>
        </authorList>
    </citation>
    <scope>NUCLEOTIDE SEQUENCE [LARGE SCALE GENOMIC DNA]</scope>
    <source>
        <strain evidence="2 3">AUSMDU00012715</strain>
    </source>
</reference>
<protein>
    <submittedName>
        <fullName evidence="2">Uncharacterized protein</fullName>
    </submittedName>
</protein>
<dbReference type="EMBL" id="CP046173">
    <property type="protein sequence ID" value="QIS17660.1"/>
    <property type="molecule type" value="Genomic_DNA"/>
</dbReference>
<accession>A0A6G9YWW6</accession>
<keyword evidence="1" id="KW-0472">Membrane</keyword>
<keyword evidence="1" id="KW-0812">Transmembrane</keyword>
<dbReference type="RefSeq" id="WP_167485044.1">
    <property type="nucleotide sequence ID" value="NZ_CP046173.1"/>
</dbReference>
<keyword evidence="1" id="KW-1133">Transmembrane helix</keyword>